<comment type="similarity">
    <text evidence="8">Belongs to the peptidase T1A family.</text>
</comment>
<dbReference type="Pfam" id="PF10584">
    <property type="entry name" value="Proteasome_A_N"/>
    <property type="match status" value="1"/>
</dbReference>
<dbReference type="SUPFAM" id="SSF52540">
    <property type="entry name" value="P-loop containing nucleoside triphosphate hydrolases"/>
    <property type="match status" value="1"/>
</dbReference>
<proteinExistence type="inferred from homology"/>
<evidence type="ECO:0000256" key="6">
    <source>
        <dbReference type="ARBA" id="ARBA00022942"/>
    </source>
</evidence>
<dbReference type="InterPro" id="IPR050115">
    <property type="entry name" value="Proteasome_alpha"/>
</dbReference>
<evidence type="ECO:0000256" key="7">
    <source>
        <dbReference type="ARBA" id="ARBA00023242"/>
    </source>
</evidence>
<protein>
    <recommendedName>
        <fullName evidence="4">Proteasome subunit alpha type-6</fullName>
    </recommendedName>
</protein>
<dbReference type="PANTHER" id="PTHR11599">
    <property type="entry name" value="PROTEASOME SUBUNIT ALPHA/BETA"/>
    <property type="match status" value="1"/>
</dbReference>
<evidence type="ECO:0000256" key="3">
    <source>
        <dbReference type="ARBA" id="ARBA00004496"/>
    </source>
</evidence>
<dbReference type="InterPro" id="IPR023332">
    <property type="entry name" value="Proteasome_alpha-type"/>
</dbReference>
<sequence>MNDSLEKAAFGRKHLRRRSSLFFRNTEVNNAVPDDVSNFNCRSSSGKALEGKVITLGNKRRTSMNLRKSIYRTRSKVAPRKFEITCEPPPVSLKPILLNITQKTVRRITMKAKGWNKHKRVHFDSVPHVHEITPRSGKIPGVVKMPDSPPTVKELVIKEIASDNKEFDIPTTQSVILQDTTTNTFQNEIVRFLPAISQTFQCHLDEEKIVNECLEAKNDEGSSDAVDNDDHTLQSKKRGVGHYMNRKRAVNRFEVSNLSETVKRPKRRVEEKAITWVRGGRLRNLSLGIKQDVNDDKENANLNILNDKQSNDEQKCNEASDSLEHLHASLLVVPRTGPKAKVKKWLQDLPNQWCHLADEEDAFMWNQQEQITDESITKCDSILIQKHSLRRQSFGGLPKKQDKGNKCCRKSLLFQKTVSKLSDPNRSQTIIAGEVKGNVYGVIFKLTQALLMKVRSQTSRVRKMLISPVAALLQQCLAVLQSTDEVDDEVVLLDDQGLTNIPGNSLIFYKNKIDTRNTRQTTTNKAKTVMKSSLIYGDKLVGEKMNSLLRHEKKPVFMDEMDFAPFPSVSNIGYAEILSVNYDLPCELRQYQIPKMVLYNNNNTFQISFRRKSFCEDEELKQNVGSHIPLRSRSARKKLSKSGRWNSLTEELQENTWSEALRPMETDELIVDGPTVRKLCDWINMWKERLRKSRDNKKDIIVPSRRKKHDSDSFDSCDSDEVEQLCNTAIIYGHCGSGKTSLVYAVSKRYEMHVLEIASNEKRNGLQLKCKLQGATHSHKFPISTMVNQMFFRNEKNDGKMIEDSIILVDDCDVIYDKHDDGFWPALRALCKEARTPIIIICEVIEKQCPSPISDISLVRRQLGFEVPVLIFSLIRPEVQSVSSHLQELCAALDISVCSDTCCALAEQYNGDLRACINQLQFYSGGDSNNCLRMLMKRLRSEEQTEFEALSKKCHFISYNVMLRHDHSYEPRTILSLTDREEEDLHNVEKSDMHAAVRITRSVLPATEYFPLNDVILDYIPYLCIMDKASRAKMPACRRAQHYFDELHEVNMSRGSSAGFDRHITIFSPEGRVYQVGKWSINAYSSFWPSILEYAFKAINSTNLTAVGVKGVNCAVVAVQKRVPDKLIVADSVTSLYQLTPTIGCAMVGMIPDSKFQVKRAQIEAAEWKYKNGYNMSVEQLSKRMADLNQYYTQNAELRSLGCVMLLISYDDEEGPQIFRVDPAGYYRGMRGVGVGVKQQPANSFLEKKLKKKTDYDYEGTVQLALECLQSSLGVDLKASEVEVAVVTKDNKKFRKLPNTEVDHHLNAIAERD</sequence>
<evidence type="ECO:0000313" key="12">
    <source>
        <dbReference type="WBParaSite" id="BPAG_0001044701-mRNA-1"/>
    </source>
</evidence>
<dbReference type="FunFam" id="3.60.20.10:FF:000072">
    <property type="entry name" value="Proteasome subunit alpha type"/>
    <property type="match status" value="1"/>
</dbReference>
<dbReference type="Gene3D" id="1.10.8.60">
    <property type="match status" value="1"/>
</dbReference>
<dbReference type="EMBL" id="UZAD01013186">
    <property type="protein sequence ID" value="VDN91595.1"/>
    <property type="molecule type" value="Genomic_DNA"/>
</dbReference>
<keyword evidence="6 8" id="KW-0647">Proteasome</keyword>
<dbReference type="GO" id="GO:0019773">
    <property type="term" value="C:proteasome core complex, alpha-subunit complex"/>
    <property type="evidence" value="ECO:0007669"/>
    <property type="project" value="UniProtKB-UniRule"/>
</dbReference>
<evidence type="ECO:0000256" key="5">
    <source>
        <dbReference type="ARBA" id="ARBA00022490"/>
    </source>
</evidence>
<dbReference type="STRING" id="6280.A0A158PRJ2"/>
<evidence type="ECO:0000256" key="2">
    <source>
        <dbReference type="ARBA" id="ARBA00004123"/>
    </source>
</evidence>
<evidence type="ECO:0000259" key="9">
    <source>
        <dbReference type="SMART" id="SM00948"/>
    </source>
</evidence>
<dbReference type="GO" id="GO:0006511">
    <property type="term" value="P:ubiquitin-dependent protein catabolic process"/>
    <property type="evidence" value="ECO:0007669"/>
    <property type="project" value="InterPro"/>
</dbReference>
<dbReference type="Proteomes" id="UP000278627">
    <property type="component" value="Unassembled WGS sequence"/>
</dbReference>
<dbReference type="WBParaSite" id="BPAG_0001044701-mRNA-1">
    <property type="protein sequence ID" value="BPAG_0001044701-mRNA-1"/>
    <property type="gene ID" value="BPAG_0001044701"/>
</dbReference>
<organism evidence="12">
    <name type="scientific">Brugia pahangi</name>
    <name type="common">Filarial nematode worm</name>
    <dbReference type="NCBI Taxonomy" id="6280"/>
    <lineage>
        <taxon>Eukaryota</taxon>
        <taxon>Metazoa</taxon>
        <taxon>Ecdysozoa</taxon>
        <taxon>Nematoda</taxon>
        <taxon>Chromadorea</taxon>
        <taxon>Rhabditida</taxon>
        <taxon>Spirurina</taxon>
        <taxon>Spiruromorpha</taxon>
        <taxon>Filarioidea</taxon>
        <taxon>Onchocercidae</taxon>
        <taxon>Brugia</taxon>
    </lineage>
</organism>
<dbReference type="Gene3D" id="3.40.50.300">
    <property type="entry name" value="P-loop containing nucleotide triphosphate hydrolases"/>
    <property type="match status" value="1"/>
</dbReference>
<reference evidence="10 11" key="2">
    <citation type="submission" date="2018-11" db="EMBL/GenBank/DDBJ databases">
        <authorList>
            <consortium name="Pathogen Informatics"/>
        </authorList>
    </citation>
    <scope>NUCLEOTIDE SEQUENCE [LARGE SCALE GENOMIC DNA]</scope>
</reference>
<evidence type="ECO:0000256" key="4">
    <source>
        <dbReference type="ARBA" id="ARBA00021332"/>
    </source>
</evidence>
<dbReference type="SUPFAM" id="SSF56235">
    <property type="entry name" value="N-terminal nucleophile aminohydrolases (Ntn hydrolases)"/>
    <property type="match status" value="1"/>
</dbReference>
<dbReference type="Gene3D" id="3.60.20.10">
    <property type="entry name" value="Glutamine Phosphoribosylpyrophosphate, subunit 1, domain 1"/>
    <property type="match status" value="1"/>
</dbReference>
<dbReference type="InterPro" id="IPR029055">
    <property type="entry name" value="Ntn_hydrolases_N"/>
</dbReference>
<gene>
    <name evidence="10" type="ORF">BPAG_LOCUS10409</name>
</gene>
<keyword evidence="7" id="KW-0539">Nucleus</keyword>
<evidence type="ECO:0000313" key="11">
    <source>
        <dbReference type="Proteomes" id="UP000278627"/>
    </source>
</evidence>
<accession>A0A158PRJ2</accession>
<dbReference type="InterPro" id="IPR001353">
    <property type="entry name" value="Proteasome_sua/b"/>
</dbReference>
<comment type="subcellular location">
    <subcellularLocation>
        <location evidence="3">Cytoplasm</location>
    </subcellularLocation>
    <subcellularLocation>
        <location evidence="2">Nucleus</location>
    </subcellularLocation>
</comment>
<evidence type="ECO:0000313" key="10">
    <source>
        <dbReference type="EMBL" id="VDN91595.1"/>
    </source>
</evidence>
<comment type="function">
    <text evidence="1">The proteasome is a multicatalytic proteinase complex which is characterized by its ability to cleave peptides with Arg, Phe, Tyr, Leu, and Glu adjacent to the leaving group at neutral or slightly basic pH. The proteasome has an ATP-dependent proteolytic activity.</text>
</comment>
<dbReference type="InterPro" id="IPR027417">
    <property type="entry name" value="P-loop_NTPase"/>
</dbReference>
<evidence type="ECO:0000256" key="1">
    <source>
        <dbReference type="ARBA" id="ARBA00002000"/>
    </source>
</evidence>
<dbReference type="Pfam" id="PF00227">
    <property type="entry name" value="Proteasome"/>
    <property type="match status" value="1"/>
</dbReference>
<keyword evidence="5" id="KW-0963">Cytoplasm</keyword>
<dbReference type="SMART" id="SM00948">
    <property type="entry name" value="Proteasome_A_N"/>
    <property type="match status" value="1"/>
</dbReference>
<dbReference type="GO" id="GO:0005634">
    <property type="term" value="C:nucleus"/>
    <property type="evidence" value="ECO:0007669"/>
    <property type="project" value="UniProtKB-SubCell"/>
</dbReference>
<dbReference type="GO" id="GO:0005737">
    <property type="term" value="C:cytoplasm"/>
    <property type="evidence" value="ECO:0007669"/>
    <property type="project" value="UniProtKB-SubCell"/>
</dbReference>
<feature type="domain" description="Proteasome alpha-type subunits" evidence="9">
    <location>
        <begin position="1060"/>
        <end position="1083"/>
    </location>
</feature>
<evidence type="ECO:0000256" key="8">
    <source>
        <dbReference type="PROSITE-ProRule" id="PRU00808"/>
    </source>
</evidence>
<keyword evidence="11" id="KW-1185">Reference proteome</keyword>
<dbReference type="PROSITE" id="PS51475">
    <property type="entry name" value="PROTEASOME_ALPHA_2"/>
    <property type="match status" value="1"/>
</dbReference>
<name>A0A158PRJ2_BRUPA</name>
<reference evidence="12" key="1">
    <citation type="submission" date="2016-04" db="UniProtKB">
        <authorList>
            <consortium name="WormBaseParasite"/>
        </authorList>
    </citation>
    <scope>IDENTIFICATION</scope>
</reference>
<dbReference type="InterPro" id="IPR034642">
    <property type="entry name" value="Proteasome_subunit_alpha6"/>
</dbReference>
<dbReference type="InterPro" id="IPR000426">
    <property type="entry name" value="Proteasome_asu_N"/>
</dbReference>
<dbReference type="CDD" id="cd03754">
    <property type="entry name" value="proteasome_alpha_type_6"/>
    <property type="match status" value="1"/>
</dbReference>